<organism evidence="3 4">
    <name type="scientific">Rhodoferax koreensis</name>
    <dbReference type="NCBI Taxonomy" id="1842727"/>
    <lineage>
        <taxon>Bacteria</taxon>
        <taxon>Pseudomonadati</taxon>
        <taxon>Pseudomonadota</taxon>
        <taxon>Betaproteobacteria</taxon>
        <taxon>Burkholderiales</taxon>
        <taxon>Comamonadaceae</taxon>
        <taxon>Rhodoferax</taxon>
    </lineage>
</organism>
<keyword evidence="1" id="KW-0175">Coiled coil</keyword>
<dbReference type="Pfam" id="PF13605">
    <property type="entry name" value="DUF4141"/>
    <property type="match status" value="1"/>
</dbReference>
<dbReference type="STRING" id="1842727.RD110_03160"/>
<reference evidence="3 4" key="1">
    <citation type="submission" date="2017-01" db="EMBL/GenBank/DDBJ databases">
        <authorList>
            <person name="Mah S.A."/>
            <person name="Swanson W.J."/>
            <person name="Moy G.W."/>
            <person name="Vacquier V.D."/>
        </authorList>
    </citation>
    <scope>NUCLEOTIDE SEQUENCE [LARGE SCALE GENOMIC DNA]</scope>
    <source>
        <strain evidence="3 4">DCY110</strain>
    </source>
</reference>
<evidence type="ECO:0000256" key="1">
    <source>
        <dbReference type="SAM" id="Coils"/>
    </source>
</evidence>
<proteinExistence type="predicted"/>
<dbReference type="InterPro" id="IPR014147">
    <property type="entry name" value="T4SS_TrbJ"/>
</dbReference>
<name>A0A1P8JRF0_9BURK</name>
<evidence type="ECO:0000313" key="3">
    <source>
        <dbReference type="EMBL" id="APW36333.1"/>
    </source>
</evidence>
<dbReference type="SUPFAM" id="SSF101082">
    <property type="entry name" value="Typo IV secretion system protein TraC"/>
    <property type="match status" value="1"/>
</dbReference>
<feature type="coiled-coil region" evidence="1">
    <location>
        <begin position="36"/>
        <end position="70"/>
    </location>
</feature>
<gene>
    <name evidence="3" type="ORF">RD110_03160</name>
</gene>
<accession>A0A1P8JRF0</accession>
<evidence type="ECO:0000256" key="2">
    <source>
        <dbReference type="SAM" id="SignalP"/>
    </source>
</evidence>
<dbReference type="RefSeq" id="WP_076196631.1">
    <property type="nucleotide sequence ID" value="NZ_CP019236.1"/>
</dbReference>
<dbReference type="InterPro" id="IPR025415">
    <property type="entry name" value="DUF4141"/>
</dbReference>
<dbReference type="Proteomes" id="UP000186609">
    <property type="component" value="Chromosome"/>
</dbReference>
<evidence type="ECO:0000313" key="4">
    <source>
        <dbReference type="Proteomes" id="UP000186609"/>
    </source>
</evidence>
<keyword evidence="2" id="KW-0732">Signal</keyword>
<dbReference type="OrthoDB" id="9807335at2"/>
<feature type="signal peptide" evidence="2">
    <location>
        <begin position="1"/>
        <end position="22"/>
    </location>
</feature>
<dbReference type="NCBIfam" id="NF010448">
    <property type="entry name" value="PRK13874.1"/>
    <property type="match status" value="1"/>
</dbReference>
<sequence length="242" mass="26676">MKKQLLAAAAASLIAIAPAAHAQWVVIDPTNLAQNIMTAANTLEQINNQIKQLQNQAQSLMNQARNLTSLDFSALNELRAALSATNQLIQQGQGLAFNVAQMETDFRRLYPESYSAAISGTQMATDARTRWTNSLEALRTAAKVQSQAVQNFTSDERTLTDLVNRSQSAAGALQAMQATNQLLALQSRQAMQAQQLQITQDRATALEQARQVAVQERAREVRRRFQGDGTTYTPYTVNFYSN</sequence>
<keyword evidence="4" id="KW-1185">Reference proteome</keyword>
<dbReference type="AlphaFoldDB" id="A0A1P8JRF0"/>
<protein>
    <submittedName>
        <fullName evidence="3">P-type conjugative transfer protein TrbJ</fullName>
    </submittedName>
</protein>
<dbReference type="KEGG" id="rhy:RD110_03160"/>
<feature type="chain" id="PRO_5012771992" evidence="2">
    <location>
        <begin position="23"/>
        <end position="242"/>
    </location>
</feature>
<dbReference type="EMBL" id="CP019236">
    <property type="protein sequence ID" value="APW36333.1"/>
    <property type="molecule type" value="Genomic_DNA"/>
</dbReference>
<dbReference type="NCBIfam" id="TIGR02780">
    <property type="entry name" value="TrbJ_Ti"/>
    <property type="match status" value="1"/>
</dbReference>